<dbReference type="EMBL" id="MNCJ02000326">
    <property type="protein sequence ID" value="KAF5781582.1"/>
    <property type="molecule type" value="Genomic_DNA"/>
</dbReference>
<reference evidence="5" key="1">
    <citation type="journal article" date="2017" name="Nature">
        <title>The sunflower genome provides insights into oil metabolism, flowering and Asterid evolution.</title>
        <authorList>
            <person name="Badouin H."/>
            <person name="Gouzy J."/>
            <person name="Grassa C.J."/>
            <person name="Murat F."/>
            <person name="Staton S.E."/>
            <person name="Cottret L."/>
            <person name="Lelandais-Briere C."/>
            <person name="Owens G.L."/>
            <person name="Carrere S."/>
            <person name="Mayjonade B."/>
            <person name="Legrand L."/>
            <person name="Gill N."/>
            <person name="Kane N.C."/>
            <person name="Bowers J.E."/>
            <person name="Hubner S."/>
            <person name="Bellec A."/>
            <person name="Berard A."/>
            <person name="Berges H."/>
            <person name="Blanchet N."/>
            <person name="Boniface M.C."/>
            <person name="Brunel D."/>
            <person name="Catrice O."/>
            <person name="Chaidir N."/>
            <person name="Claudel C."/>
            <person name="Donnadieu C."/>
            <person name="Faraut T."/>
            <person name="Fievet G."/>
            <person name="Helmstetter N."/>
            <person name="King M."/>
            <person name="Knapp S.J."/>
            <person name="Lai Z."/>
            <person name="Le Paslier M.C."/>
            <person name="Lippi Y."/>
            <person name="Lorenzon L."/>
            <person name="Mandel J.R."/>
            <person name="Marage G."/>
            <person name="Marchand G."/>
            <person name="Marquand E."/>
            <person name="Bret-Mestries E."/>
            <person name="Morien E."/>
            <person name="Nambeesan S."/>
            <person name="Nguyen T."/>
            <person name="Pegot-Espagnet P."/>
            <person name="Pouilly N."/>
            <person name="Raftis F."/>
            <person name="Sallet E."/>
            <person name="Schiex T."/>
            <person name="Thomas J."/>
            <person name="Vandecasteele C."/>
            <person name="Vares D."/>
            <person name="Vear F."/>
            <person name="Vautrin S."/>
            <person name="Crespi M."/>
            <person name="Mangin B."/>
            <person name="Burke J.M."/>
            <person name="Salse J."/>
            <person name="Munos S."/>
            <person name="Vincourt P."/>
            <person name="Rieseberg L.H."/>
            <person name="Langlade N.B."/>
        </authorList>
    </citation>
    <scope>NUCLEOTIDE SEQUENCE</scope>
    <source>
        <tissue evidence="5">Leaves</tissue>
    </source>
</reference>
<dbReference type="InterPro" id="IPR036312">
    <property type="entry name" value="Bifun_inhib/LTP/seed_sf"/>
</dbReference>
<keyword evidence="6" id="KW-1185">Reference proteome</keyword>
<name>A0A9K3MZK7_HELAN</name>
<feature type="domain" description="Bifunctional inhibitor/plant lipid transfer protein/seed storage helical" evidence="4">
    <location>
        <begin position="72"/>
        <end position="177"/>
    </location>
</feature>
<dbReference type="SMART" id="SM00499">
    <property type="entry name" value="AAI"/>
    <property type="match status" value="1"/>
</dbReference>
<evidence type="ECO:0000256" key="1">
    <source>
        <dbReference type="ARBA" id="ARBA00008262"/>
    </source>
</evidence>
<evidence type="ECO:0000256" key="3">
    <source>
        <dbReference type="ARBA" id="ARBA00023129"/>
    </source>
</evidence>
<dbReference type="Gene3D" id="1.10.110.10">
    <property type="entry name" value="Plant lipid-transfer and hydrophobic proteins"/>
    <property type="match status" value="1"/>
</dbReference>
<reference evidence="5" key="2">
    <citation type="submission" date="2020-06" db="EMBL/GenBank/DDBJ databases">
        <title>Helianthus annuus Genome sequencing and assembly Release 2.</title>
        <authorList>
            <person name="Gouzy J."/>
            <person name="Langlade N."/>
            <person name="Munos S."/>
        </authorList>
    </citation>
    <scope>NUCLEOTIDE SEQUENCE</scope>
    <source>
        <tissue evidence="5">Leaves</tissue>
    </source>
</reference>
<dbReference type="GO" id="GO:0045735">
    <property type="term" value="F:nutrient reservoir activity"/>
    <property type="evidence" value="ECO:0007669"/>
    <property type="project" value="UniProtKB-KW"/>
</dbReference>
<protein>
    <submittedName>
        <fullName evidence="5">Bifunctional inhibitor/plant lipid transfer protein/seed storage helical</fullName>
    </submittedName>
</protein>
<proteinExistence type="inferred from homology"/>
<sequence length="204" mass="23447">MKSTSIRLNLRPPCTIYLPPPHPGQFTQQPTMANLTVLSLALASLVAFTTAHTTIVTTIIEDENPISEQRQCSQQLQGQRLNECDMYFMKGMTIDEGYSIPMRRPEEVIQQACCKELQNMDEKCQCEAVKQLYQEALQMVKQQQSVPIFGSQRQKIQKLKQRAQILPNVCNFQSKRCKIGTITTTITESNMEREFSYNNKEHIR</sequence>
<dbReference type="SUPFAM" id="SSF47699">
    <property type="entry name" value="Bifunctional inhibitor/lipid-transfer protein/seed storage 2S albumin"/>
    <property type="match status" value="1"/>
</dbReference>
<dbReference type="PANTHER" id="PTHR35496:SF4">
    <property type="entry name" value="2S SULFUR-RICH SEED STORAGE PROTEIN 2-LIKE"/>
    <property type="match status" value="1"/>
</dbReference>
<gene>
    <name evidence="5" type="ORF">HanXRQr2_Chr11g0485401</name>
</gene>
<accession>A0A9K3MZK7</accession>
<evidence type="ECO:0000259" key="4">
    <source>
        <dbReference type="SMART" id="SM00499"/>
    </source>
</evidence>
<dbReference type="CDD" id="cd00261">
    <property type="entry name" value="AAI_SS"/>
    <property type="match status" value="1"/>
</dbReference>
<dbReference type="AlphaFoldDB" id="A0A9K3MZK7"/>
<comment type="caution">
    <text evidence="5">The sequence shown here is derived from an EMBL/GenBank/DDBJ whole genome shotgun (WGS) entry which is preliminary data.</text>
</comment>
<evidence type="ECO:0000256" key="2">
    <source>
        <dbReference type="ARBA" id="ARBA00022761"/>
    </source>
</evidence>
<dbReference type="PANTHER" id="PTHR35496">
    <property type="entry name" value="2S SEED STORAGE PROTEIN 1-RELATED"/>
    <property type="match status" value="1"/>
</dbReference>
<dbReference type="Proteomes" id="UP000215914">
    <property type="component" value="Unassembled WGS sequence"/>
</dbReference>
<dbReference type="Pfam" id="PF00234">
    <property type="entry name" value="Tryp_alpha_amyl"/>
    <property type="match status" value="1"/>
</dbReference>
<keyword evidence="2" id="KW-0758">Storage protein</keyword>
<dbReference type="Gramene" id="mRNA:HanXRQr2_Chr11g0485401">
    <property type="protein sequence ID" value="CDS:HanXRQr2_Chr11g0485401.1"/>
    <property type="gene ID" value="HanXRQr2_Chr11g0485401"/>
</dbReference>
<organism evidence="5 6">
    <name type="scientific">Helianthus annuus</name>
    <name type="common">Common sunflower</name>
    <dbReference type="NCBI Taxonomy" id="4232"/>
    <lineage>
        <taxon>Eukaryota</taxon>
        <taxon>Viridiplantae</taxon>
        <taxon>Streptophyta</taxon>
        <taxon>Embryophyta</taxon>
        <taxon>Tracheophyta</taxon>
        <taxon>Spermatophyta</taxon>
        <taxon>Magnoliopsida</taxon>
        <taxon>eudicotyledons</taxon>
        <taxon>Gunneridae</taxon>
        <taxon>Pentapetalae</taxon>
        <taxon>asterids</taxon>
        <taxon>campanulids</taxon>
        <taxon>Asterales</taxon>
        <taxon>Asteraceae</taxon>
        <taxon>Asteroideae</taxon>
        <taxon>Heliantheae alliance</taxon>
        <taxon>Heliantheae</taxon>
        <taxon>Helianthus</taxon>
    </lineage>
</organism>
<comment type="similarity">
    <text evidence="1">Belongs to the 2S seed storage albumins family.</text>
</comment>
<evidence type="ECO:0000313" key="6">
    <source>
        <dbReference type="Proteomes" id="UP000215914"/>
    </source>
</evidence>
<dbReference type="InterPro" id="IPR000617">
    <property type="entry name" value="Napin/2SS/CON"/>
</dbReference>
<keyword evidence="3" id="KW-0708">Seed storage protein</keyword>
<evidence type="ECO:0000313" key="5">
    <source>
        <dbReference type="EMBL" id="KAF5781582.1"/>
    </source>
</evidence>
<dbReference type="InterPro" id="IPR016140">
    <property type="entry name" value="Bifunc_inhib/LTP/seed_store"/>
</dbReference>